<accession>X0UET2</accession>
<dbReference type="Gene3D" id="3.40.1400.10">
    <property type="entry name" value="Sugar-phosphate isomerase, RpiB/LacA/LacB"/>
    <property type="match status" value="1"/>
</dbReference>
<evidence type="ECO:0000256" key="1">
    <source>
        <dbReference type="ARBA" id="ARBA00008754"/>
    </source>
</evidence>
<comment type="similarity">
    <text evidence="1">Belongs to the LacAB/RpiB family.</text>
</comment>
<dbReference type="NCBIfam" id="NF004051">
    <property type="entry name" value="PRK05571.1"/>
    <property type="match status" value="1"/>
</dbReference>
<gene>
    <name evidence="3" type="ORF">S01H1_28944</name>
</gene>
<keyword evidence="2" id="KW-0413">Isomerase</keyword>
<protein>
    <recommendedName>
        <fullName evidence="4">RpiB/LacA/LacB family sugar-phosphate isomerase</fullName>
    </recommendedName>
</protein>
<dbReference type="GO" id="GO:0005975">
    <property type="term" value="P:carbohydrate metabolic process"/>
    <property type="evidence" value="ECO:0007669"/>
    <property type="project" value="InterPro"/>
</dbReference>
<dbReference type="AlphaFoldDB" id="X0UET2"/>
<dbReference type="InterPro" id="IPR036569">
    <property type="entry name" value="RpiB_LacA_LacB_sf"/>
</dbReference>
<sequence length="150" mass="16081">MKKIAIGCDPNASGLKEVVKQQLTDLGYEYEDYGSDDPIYANVAIKVAEQVASGVHERGILICGTGIGMGIAANKIPGAYAALCADAYSTERSIKSNNANIMTLGSQVTGPELAKSFVKIWMESEYVPGGRSEPKIQRIYDYAKDSPQKG</sequence>
<comment type="caution">
    <text evidence="3">The sequence shown here is derived from an EMBL/GenBank/DDBJ whole genome shotgun (WGS) entry which is preliminary data.</text>
</comment>
<dbReference type="PANTHER" id="PTHR43732">
    <property type="entry name" value="RIBOSE 5-PHOSPHATE ISOMERASE-RELATED"/>
    <property type="match status" value="1"/>
</dbReference>
<name>X0UET2_9ZZZZ</name>
<organism evidence="3">
    <name type="scientific">marine sediment metagenome</name>
    <dbReference type="NCBI Taxonomy" id="412755"/>
    <lineage>
        <taxon>unclassified sequences</taxon>
        <taxon>metagenomes</taxon>
        <taxon>ecological metagenomes</taxon>
    </lineage>
</organism>
<evidence type="ECO:0000256" key="2">
    <source>
        <dbReference type="ARBA" id="ARBA00023235"/>
    </source>
</evidence>
<dbReference type="EMBL" id="BARS01017720">
    <property type="protein sequence ID" value="GAF86970.1"/>
    <property type="molecule type" value="Genomic_DNA"/>
</dbReference>
<dbReference type="GO" id="GO:0016853">
    <property type="term" value="F:isomerase activity"/>
    <property type="evidence" value="ECO:0007669"/>
    <property type="project" value="UniProtKB-KW"/>
</dbReference>
<dbReference type="Pfam" id="PF02502">
    <property type="entry name" value="LacAB_rpiB"/>
    <property type="match status" value="1"/>
</dbReference>
<dbReference type="InterPro" id="IPR051812">
    <property type="entry name" value="SPI_LacAB/RpiB"/>
</dbReference>
<proteinExistence type="inferred from homology"/>
<dbReference type="PIRSF" id="PIRSF005384">
    <property type="entry name" value="RpiB_LacA_B"/>
    <property type="match status" value="1"/>
</dbReference>
<evidence type="ECO:0008006" key="4">
    <source>
        <dbReference type="Google" id="ProtNLM"/>
    </source>
</evidence>
<dbReference type="PANTHER" id="PTHR43732:SF1">
    <property type="entry name" value="RIBOSE 5-PHOSPHATE ISOMERASE"/>
    <property type="match status" value="1"/>
</dbReference>
<dbReference type="NCBIfam" id="TIGR00689">
    <property type="entry name" value="rpiB_lacA_lacB"/>
    <property type="match status" value="1"/>
</dbReference>
<reference evidence="3" key="1">
    <citation type="journal article" date="2014" name="Front. Microbiol.">
        <title>High frequency of phylogenetically diverse reductive dehalogenase-homologous genes in deep subseafloor sedimentary metagenomes.</title>
        <authorList>
            <person name="Kawai M."/>
            <person name="Futagami T."/>
            <person name="Toyoda A."/>
            <person name="Takaki Y."/>
            <person name="Nishi S."/>
            <person name="Hori S."/>
            <person name="Arai W."/>
            <person name="Tsubouchi T."/>
            <person name="Morono Y."/>
            <person name="Uchiyama I."/>
            <person name="Ito T."/>
            <person name="Fujiyama A."/>
            <person name="Inagaki F."/>
            <person name="Takami H."/>
        </authorList>
    </citation>
    <scope>NUCLEOTIDE SEQUENCE</scope>
    <source>
        <strain evidence="3">Expedition CK06-06</strain>
    </source>
</reference>
<dbReference type="SUPFAM" id="SSF89623">
    <property type="entry name" value="Ribose/Galactose isomerase RpiB/AlsB"/>
    <property type="match status" value="1"/>
</dbReference>
<dbReference type="InterPro" id="IPR003500">
    <property type="entry name" value="RpiB_LacA_LacB"/>
</dbReference>
<evidence type="ECO:0000313" key="3">
    <source>
        <dbReference type="EMBL" id="GAF86970.1"/>
    </source>
</evidence>